<comment type="caution">
    <text evidence="3">The sequence shown here is derived from an EMBL/GenBank/DDBJ whole genome shotgun (WGS) entry which is preliminary data.</text>
</comment>
<feature type="transmembrane region" description="Helical" evidence="2">
    <location>
        <begin position="514"/>
        <end position="538"/>
    </location>
</feature>
<dbReference type="OrthoDB" id="9798415at2"/>
<dbReference type="Pfam" id="PF00873">
    <property type="entry name" value="ACR_tran"/>
    <property type="match status" value="2"/>
</dbReference>
<gene>
    <name evidence="3" type="ORF">CGL56_04570</name>
</gene>
<dbReference type="InterPro" id="IPR027463">
    <property type="entry name" value="AcrB_DN_DC_subdom"/>
</dbReference>
<feature type="transmembrane region" description="Helical" evidence="2">
    <location>
        <begin position="988"/>
        <end position="1011"/>
    </location>
</feature>
<feature type="transmembrane region" description="Helical" evidence="2">
    <location>
        <begin position="940"/>
        <end position="959"/>
    </location>
</feature>
<keyword evidence="2" id="KW-0472">Membrane</keyword>
<accession>A0A2G0CK54</accession>
<sequence>MAVRERPARERRDDRRRRRRGTRCLRNRFRQPEPGPRCPGDRQSEIKPVAILRHLLHRPVAVLLSFVAVVVLGLYAAVRLPVGLLPEVGIPRLSVQVSYPNAAARTLEDGVVAPLRNALLQVNGLTDIRSRTRDESAVLYLDFPFGTDPDLAFIEVNEKIDQAMGQLPRDVERPRVLATDVADIPVVQLSVTLRDTQATASEMLELSELGRLVLKRRLEQLPEVAFADLSGQLTPRLSVRPNRQTLRAVGLTEDDLARLLNEANLEVGSLLLRDGAYEYGVRFTGELRTAADLEALYLKVGGRTVPLGELATVTYEARPPRGQFLYGDHPGLVFTLRKRADARLFALQENLDKLLADLRQQYPSLRFALDNDQTAVLRASIDNLTGGLLYGAGFAVLILFLFFRGWRRPALIALAVPVALLLAILGFYLAGLTINVVSLAGLILGIGLMIDNSIIVLDNIDQVGGAGDPQEIAAATDEVIRPLISSALTTVAVFLPMVLLSGVTGALFRDQAVAVTLALAASLLVAYFLLPLLSFKLIRPEREKGRVSSAPDRGWRVFDRTVSGFVRRPIMAAAAVLLWIGLGVWLAARLPTTGFPELSRPDYVLEVDWNAPLSLEEHGTRVRALMAAWRQRFGGETAALVGEQEFLLAQEAQATTATSLELYLPKPPRDPDFANGFLDGWRRRYPEAAFAFRPLHNLFDRIFLNDDPYLEVRLRQAVGGRTPAWEVVEPVLESLSAQGYRPQPPGRNEAIALRLNYAQLQVNRVDSDRLRGRLLTLFGENEVTRLRANDRALPVLLVNDEPLTTRRLLEATVTNRDGNEIPLQYLLRLDRRPAYRVLTADRGGEYLSVPLPEGPVELKELTPLLAGPGLTAQVAGRYFTDDGRVRELGGVLLVSLLLLYLILAAQFESLLLPFVVLLVVPVSLVGAVLALYVTGGTLNLLSLIGMVVTGGIVVNDAIIKVDMIERGRRAGRTVLEAIHLAGRRRLRAIVMTSLTTILALAPVLFAGGLGAELQRPLAVAVLGGLSVGTIGSLYVVPLLYRWFSAFGTRWSKEISLDD</sequence>
<dbReference type="SUPFAM" id="SSF82714">
    <property type="entry name" value="Multidrug efflux transporter AcrB TolC docking domain, DN and DC subdomains"/>
    <property type="match status" value="1"/>
</dbReference>
<dbReference type="AlphaFoldDB" id="A0A2G0CK54"/>
<feature type="transmembrane region" description="Helical" evidence="2">
    <location>
        <begin position="888"/>
        <end position="907"/>
    </location>
</feature>
<dbReference type="InterPro" id="IPR001036">
    <property type="entry name" value="Acrflvin-R"/>
</dbReference>
<dbReference type="SUPFAM" id="SSF82693">
    <property type="entry name" value="Multidrug efflux transporter AcrB pore domain, PN1, PN2, PC1 and PC2 subdomains"/>
    <property type="match status" value="2"/>
</dbReference>
<evidence type="ECO:0008006" key="5">
    <source>
        <dbReference type="Google" id="ProtNLM"/>
    </source>
</evidence>
<protein>
    <recommendedName>
        <fullName evidence="5">Efflux RND transporter permease subunit</fullName>
    </recommendedName>
</protein>
<feature type="transmembrane region" description="Helical" evidence="2">
    <location>
        <begin position="384"/>
        <end position="403"/>
    </location>
</feature>
<evidence type="ECO:0000313" key="3">
    <source>
        <dbReference type="EMBL" id="PHL00311.1"/>
    </source>
</evidence>
<dbReference type="EMBL" id="PDLO01000001">
    <property type="protein sequence ID" value="PHL00311.1"/>
    <property type="molecule type" value="Genomic_DNA"/>
</dbReference>
<dbReference type="Gene3D" id="3.30.70.1430">
    <property type="entry name" value="Multidrug efflux transporter AcrB pore domain"/>
    <property type="match status" value="2"/>
</dbReference>
<dbReference type="PANTHER" id="PTHR32063:SF0">
    <property type="entry name" value="SWARMING MOTILITY PROTEIN SWRC"/>
    <property type="match status" value="1"/>
</dbReference>
<keyword evidence="4" id="KW-1185">Reference proteome</keyword>
<evidence type="ECO:0000256" key="2">
    <source>
        <dbReference type="SAM" id="Phobius"/>
    </source>
</evidence>
<dbReference type="GO" id="GO:0005886">
    <property type="term" value="C:plasma membrane"/>
    <property type="evidence" value="ECO:0007669"/>
    <property type="project" value="TreeGrafter"/>
</dbReference>
<feature type="transmembrane region" description="Helical" evidence="2">
    <location>
        <begin position="436"/>
        <end position="457"/>
    </location>
</feature>
<keyword evidence="2" id="KW-0812">Transmembrane</keyword>
<dbReference type="Gene3D" id="1.20.1640.10">
    <property type="entry name" value="Multidrug efflux transporter AcrB transmembrane domain"/>
    <property type="match status" value="2"/>
</dbReference>
<dbReference type="PRINTS" id="PR00702">
    <property type="entry name" value="ACRIFLAVINRP"/>
</dbReference>
<evidence type="ECO:0000256" key="1">
    <source>
        <dbReference type="SAM" id="MobiDB-lite"/>
    </source>
</evidence>
<feature type="region of interest" description="Disordered" evidence="1">
    <location>
        <begin position="1"/>
        <end position="21"/>
    </location>
</feature>
<feature type="transmembrane region" description="Helical" evidence="2">
    <location>
        <begin position="487"/>
        <end position="508"/>
    </location>
</feature>
<proteinExistence type="predicted"/>
<feature type="transmembrane region" description="Helical" evidence="2">
    <location>
        <begin position="60"/>
        <end position="78"/>
    </location>
</feature>
<feature type="transmembrane region" description="Helical" evidence="2">
    <location>
        <begin position="410"/>
        <end position="430"/>
    </location>
</feature>
<evidence type="ECO:0000313" key="4">
    <source>
        <dbReference type="Proteomes" id="UP000226437"/>
    </source>
</evidence>
<feature type="compositionally biased region" description="Basic and acidic residues" evidence="1">
    <location>
        <begin position="1"/>
        <end position="13"/>
    </location>
</feature>
<organism evidence="3 4">
    <name type="scientific">Neolewinella marina</name>
    <dbReference type="NCBI Taxonomy" id="438751"/>
    <lineage>
        <taxon>Bacteria</taxon>
        <taxon>Pseudomonadati</taxon>
        <taxon>Bacteroidota</taxon>
        <taxon>Saprospiria</taxon>
        <taxon>Saprospirales</taxon>
        <taxon>Lewinellaceae</taxon>
        <taxon>Neolewinella</taxon>
    </lineage>
</organism>
<dbReference type="Proteomes" id="UP000226437">
    <property type="component" value="Unassembled WGS sequence"/>
</dbReference>
<feature type="transmembrane region" description="Helical" evidence="2">
    <location>
        <begin position="1017"/>
        <end position="1040"/>
    </location>
</feature>
<keyword evidence="2" id="KW-1133">Transmembrane helix</keyword>
<dbReference type="SUPFAM" id="SSF82866">
    <property type="entry name" value="Multidrug efflux transporter AcrB transmembrane domain"/>
    <property type="match status" value="2"/>
</dbReference>
<dbReference type="Gene3D" id="3.30.70.1320">
    <property type="entry name" value="Multidrug efflux transporter AcrB pore domain like"/>
    <property type="match status" value="1"/>
</dbReference>
<feature type="transmembrane region" description="Helical" evidence="2">
    <location>
        <begin position="914"/>
        <end position="934"/>
    </location>
</feature>
<dbReference type="Gene3D" id="3.30.70.1440">
    <property type="entry name" value="Multidrug efflux transporter AcrB pore domain"/>
    <property type="match status" value="1"/>
</dbReference>
<name>A0A2G0CK54_9BACT</name>
<dbReference type="PANTHER" id="PTHR32063">
    <property type="match status" value="1"/>
</dbReference>
<feature type="transmembrane region" description="Helical" evidence="2">
    <location>
        <begin position="570"/>
        <end position="588"/>
    </location>
</feature>
<reference evidence="3 4" key="1">
    <citation type="submission" date="2017-10" db="EMBL/GenBank/DDBJ databases">
        <title>The draft genome sequence of Lewinella marina KCTC 32374.</title>
        <authorList>
            <person name="Wang K."/>
        </authorList>
    </citation>
    <scope>NUCLEOTIDE SEQUENCE [LARGE SCALE GENOMIC DNA]</scope>
    <source>
        <strain evidence="3 4">MKG-38</strain>
    </source>
</reference>
<dbReference type="GO" id="GO:0042910">
    <property type="term" value="F:xenobiotic transmembrane transporter activity"/>
    <property type="evidence" value="ECO:0007669"/>
    <property type="project" value="TreeGrafter"/>
</dbReference>
<dbReference type="Gene3D" id="3.30.2090.10">
    <property type="entry name" value="Multidrug efflux transporter AcrB TolC docking domain, DN and DC subdomains"/>
    <property type="match status" value="2"/>
</dbReference>